<dbReference type="PANTHER" id="PTHR12789:SF0">
    <property type="entry name" value="DENSITY-REGULATED PROTEIN"/>
    <property type="match status" value="1"/>
</dbReference>
<dbReference type="GO" id="GO:0003743">
    <property type="term" value="F:translation initiation factor activity"/>
    <property type="evidence" value="ECO:0007669"/>
    <property type="project" value="InterPro"/>
</dbReference>
<dbReference type="Proteomes" id="UP000198406">
    <property type="component" value="Unassembled WGS sequence"/>
</dbReference>
<organism evidence="4 5">
    <name type="scientific">Fistulifera solaris</name>
    <name type="common">Oleaginous diatom</name>
    <dbReference type="NCBI Taxonomy" id="1519565"/>
    <lineage>
        <taxon>Eukaryota</taxon>
        <taxon>Sar</taxon>
        <taxon>Stramenopiles</taxon>
        <taxon>Ochrophyta</taxon>
        <taxon>Bacillariophyta</taxon>
        <taxon>Bacillariophyceae</taxon>
        <taxon>Bacillariophycidae</taxon>
        <taxon>Naviculales</taxon>
        <taxon>Naviculaceae</taxon>
        <taxon>Fistulifera</taxon>
    </lineage>
</organism>
<comment type="similarity">
    <text evidence="1">Belongs to the DENR family.</text>
</comment>
<reference evidence="4 5" key="1">
    <citation type="journal article" date="2015" name="Plant Cell">
        <title>Oil accumulation by the oleaginous diatom Fistulifera solaris as revealed by the genome and transcriptome.</title>
        <authorList>
            <person name="Tanaka T."/>
            <person name="Maeda Y."/>
            <person name="Veluchamy A."/>
            <person name="Tanaka M."/>
            <person name="Abida H."/>
            <person name="Marechal E."/>
            <person name="Bowler C."/>
            <person name="Muto M."/>
            <person name="Sunaga Y."/>
            <person name="Tanaka M."/>
            <person name="Yoshino T."/>
            <person name="Taniguchi T."/>
            <person name="Fukuda Y."/>
            <person name="Nemoto M."/>
            <person name="Matsumoto M."/>
            <person name="Wong P.S."/>
            <person name="Aburatani S."/>
            <person name="Fujibuchi W."/>
        </authorList>
    </citation>
    <scope>NUCLEOTIDE SEQUENCE [LARGE SCALE GENOMIC DNA]</scope>
    <source>
        <strain evidence="4 5">JPCC DA0580</strain>
    </source>
</reference>
<dbReference type="Pfam" id="PF01253">
    <property type="entry name" value="SUI1"/>
    <property type="match status" value="1"/>
</dbReference>
<dbReference type="GO" id="GO:0002188">
    <property type="term" value="P:translation reinitiation"/>
    <property type="evidence" value="ECO:0007669"/>
    <property type="project" value="TreeGrafter"/>
</dbReference>
<evidence type="ECO:0000313" key="4">
    <source>
        <dbReference type="EMBL" id="GAX27707.1"/>
    </source>
</evidence>
<dbReference type="Pfam" id="PF21023">
    <property type="entry name" value="DENR_N"/>
    <property type="match status" value="1"/>
</dbReference>
<evidence type="ECO:0000256" key="2">
    <source>
        <dbReference type="SAM" id="MobiDB-lite"/>
    </source>
</evidence>
<dbReference type="Gene3D" id="3.30.780.10">
    <property type="entry name" value="SUI1-like domain"/>
    <property type="match status" value="1"/>
</dbReference>
<feature type="domain" description="SUI1" evidence="3">
    <location>
        <begin position="171"/>
        <end position="238"/>
    </location>
</feature>
<dbReference type="InParanoid" id="A0A1Z5KNH4"/>
<dbReference type="GO" id="GO:0003729">
    <property type="term" value="F:mRNA binding"/>
    <property type="evidence" value="ECO:0007669"/>
    <property type="project" value="TreeGrafter"/>
</dbReference>
<dbReference type="InterPro" id="IPR046447">
    <property type="entry name" value="DENR_C"/>
</dbReference>
<dbReference type="SUPFAM" id="SSF55159">
    <property type="entry name" value="eIF1-like"/>
    <property type="match status" value="1"/>
</dbReference>
<evidence type="ECO:0000313" key="5">
    <source>
        <dbReference type="Proteomes" id="UP000198406"/>
    </source>
</evidence>
<dbReference type="OrthoDB" id="277199at2759"/>
<dbReference type="InterPro" id="IPR001950">
    <property type="entry name" value="SUI1"/>
</dbReference>
<feature type="region of interest" description="Disordered" evidence="2">
    <location>
        <begin position="122"/>
        <end position="159"/>
    </location>
</feature>
<dbReference type="GO" id="GO:0001731">
    <property type="term" value="P:formation of translation preinitiation complex"/>
    <property type="evidence" value="ECO:0007669"/>
    <property type="project" value="TreeGrafter"/>
</dbReference>
<protein>
    <recommendedName>
        <fullName evidence="3">SUI1 domain-containing protein</fullName>
    </recommendedName>
</protein>
<dbReference type="CDD" id="cd11607">
    <property type="entry name" value="DENR_C"/>
    <property type="match status" value="1"/>
</dbReference>
<dbReference type="InterPro" id="IPR036877">
    <property type="entry name" value="SUI1_dom_sf"/>
</dbReference>
<name>A0A1Z5KNH4_FISSO</name>
<dbReference type="PROSITE" id="PS50296">
    <property type="entry name" value="SUI1"/>
    <property type="match status" value="1"/>
</dbReference>
<evidence type="ECO:0000259" key="3">
    <source>
        <dbReference type="PROSITE" id="PS50296"/>
    </source>
</evidence>
<dbReference type="InterPro" id="IPR048517">
    <property type="entry name" value="DENR_N"/>
</dbReference>
<proteinExistence type="inferred from homology"/>
<evidence type="ECO:0000256" key="1">
    <source>
        <dbReference type="ARBA" id="ARBA00007514"/>
    </source>
</evidence>
<dbReference type="AlphaFoldDB" id="A0A1Z5KNH4"/>
<keyword evidence="5" id="KW-1185">Reference proteome</keyword>
<sequence>MVIHEVEEEDPESNAILPRQVVLYCDKCGMPPEYCEYGPDFETHCLPWLKKHHPETHAKLYGSKVVAVKPPRPSEPWTTEQRLTAFYEKYVPEKIESIPGLLEKYAGKEENLFSALVKKYGPEPEDPFDADSDDDDEEESGDDEDDEDAVVPGRKRRGVKAKSTETSAIRILIQKQTQKRKKFMTIVHGMETVPNVKLKDVSKTFSKKFAGSSSVKDKSIIVQGDHVYDAAELIVDQFQVPGECVFLEIDGETHPLK</sequence>
<dbReference type="PANTHER" id="PTHR12789">
    <property type="entry name" value="DENSITY-REGULATED PROTEIN HOMOLOG"/>
    <property type="match status" value="1"/>
</dbReference>
<gene>
    <name evidence="4" type="ORF">FisN_13Hh196</name>
</gene>
<comment type="caution">
    <text evidence="4">The sequence shown here is derived from an EMBL/GenBank/DDBJ whole genome shotgun (WGS) entry which is preliminary data.</text>
</comment>
<dbReference type="EMBL" id="BDSP01000259">
    <property type="protein sequence ID" value="GAX27707.1"/>
    <property type="molecule type" value="Genomic_DNA"/>
</dbReference>
<dbReference type="InterPro" id="IPR050318">
    <property type="entry name" value="DENR/SUI1_TIF"/>
</dbReference>
<accession>A0A1Z5KNH4</accession>
<feature type="compositionally biased region" description="Acidic residues" evidence="2">
    <location>
        <begin position="123"/>
        <end position="149"/>
    </location>
</feature>